<evidence type="ECO:0000313" key="2">
    <source>
        <dbReference type="Proteomes" id="UP001638806"/>
    </source>
</evidence>
<gene>
    <name evidence="1" type="ORF">ACCO45_007380</name>
</gene>
<sequence length="228" mass="25685">MQAHVNHEDESLTVTSLRPIRAGEEILNYYGPLPNSELLRRYGYVTERHVRYDVVEIPWDTVLNAAVVQLGLSRDFVDKALERLDEEELEDVFVLEREFVEPNSDGTFAGPATLEDMPADLQDQLKRLLKALQKLDEGLVPDKRKRAEMQQAILVKSILDIESRYPTTMAEDKLFLQQESITPRQRMAAQVRLGEKQLLQEAKGLLASASAETGQDGSGPAKKARRAG</sequence>
<reference evidence="1" key="1">
    <citation type="submission" date="2024-12" db="EMBL/GenBank/DDBJ databases">
        <title>Comparative genomics and development of molecular markers within Purpureocillium lilacinum and among Purpureocillium species.</title>
        <authorList>
            <person name="Yeh Z.-Y."/>
            <person name="Ni N.-T."/>
            <person name="Lo P.-H."/>
            <person name="Mushyakhwo K."/>
            <person name="Lin C.-F."/>
            <person name="Nai Y.-S."/>
        </authorList>
    </citation>
    <scope>NUCLEOTIDE SEQUENCE</scope>
    <source>
        <strain evidence="1">NCHU-NPUST-175</strain>
    </source>
</reference>
<dbReference type="Proteomes" id="UP001638806">
    <property type="component" value="Unassembled WGS sequence"/>
</dbReference>
<accession>A0ACC4DSY3</accession>
<organism evidence="1 2">
    <name type="scientific">Purpureocillium lilacinum</name>
    <name type="common">Paecilomyces lilacinus</name>
    <dbReference type="NCBI Taxonomy" id="33203"/>
    <lineage>
        <taxon>Eukaryota</taxon>
        <taxon>Fungi</taxon>
        <taxon>Dikarya</taxon>
        <taxon>Ascomycota</taxon>
        <taxon>Pezizomycotina</taxon>
        <taxon>Sordariomycetes</taxon>
        <taxon>Hypocreomycetidae</taxon>
        <taxon>Hypocreales</taxon>
        <taxon>Ophiocordycipitaceae</taxon>
        <taxon>Purpureocillium</taxon>
    </lineage>
</organism>
<name>A0ACC4DSY3_PURLI</name>
<evidence type="ECO:0000313" key="1">
    <source>
        <dbReference type="EMBL" id="KAL3959218.1"/>
    </source>
</evidence>
<comment type="caution">
    <text evidence="1">The sequence shown here is derived from an EMBL/GenBank/DDBJ whole genome shotgun (WGS) entry which is preliminary data.</text>
</comment>
<proteinExistence type="predicted"/>
<protein>
    <submittedName>
        <fullName evidence="1">Uncharacterized protein</fullName>
    </submittedName>
</protein>
<keyword evidence="2" id="KW-1185">Reference proteome</keyword>
<dbReference type="EMBL" id="JBGNUJ010000006">
    <property type="protein sequence ID" value="KAL3959218.1"/>
    <property type="molecule type" value="Genomic_DNA"/>
</dbReference>